<proteinExistence type="predicted"/>
<evidence type="ECO:0000259" key="3">
    <source>
        <dbReference type="Pfam" id="PF13191"/>
    </source>
</evidence>
<keyword evidence="1" id="KW-0547">Nucleotide-binding</keyword>
<accession>A0A511DDW9</accession>
<gene>
    <name evidence="4" type="ORF">PSU4_01320</name>
</gene>
<dbReference type="Gene3D" id="1.25.40.10">
    <property type="entry name" value="Tetratricopeptide repeat domain"/>
    <property type="match status" value="1"/>
</dbReference>
<dbReference type="InterPro" id="IPR041664">
    <property type="entry name" value="AAA_16"/>
</dbReference>
<evidence type="ECO:0000313" key="4">
    <source>
        <dbReference type="EMBL" id="GEL21178.1"/>
    </source>
</evidence>
<dbReference type="GO" id="GO:0005737">
    <property type="term" value="C:cytoplasm"/>
    <property type="evidence" value="ECO:0007669"/>
    <property type="project" value="TreeGrafter"/>
</dbReference>
<dbReference type="GO" id="GO:0004016">
    <property type="term" value="F:adenylate cyclase activity"/>
    <property type="evidence" value="ECO:0007669"/>
    <property type="project" value="TreeGrafter"/>
</dbReference>
<evidence type="ECO:0000256" key="1">
    <source>
        <dbReference type="ARBA" id="ARBA00022741"/>
    </source>
</evidence>
<dbReference type="EMBL" id="BJVJ01000001">
    <property type="protein sequence ID" value="GEL21178.1"/>
    <property type="molecule type" value="Genomic_DNA"/>
</dbReference>
<keyword evidence="5" id="KW-1185">Reference proteome</keyword>
<dbReference type="InterPro" id="IPR011990">
    <property type="entry name" value="TPR-like_helical_dom_sf"/>
</dbReference>
<dbReference type="OrthoDB" id="5476461at2"/>
<dbReference type="PANTHER" id="PTHR16305">
    <property type="entry name" value="TESTICULAR SOLUBLE ADENYLYL CYCLASE"/>
    <property type="match status" value="1"/>
</dbReference>
<keyword evidence="2" id="KW-0067">ATP-binding</keyword>
<protein>
    <recommendedName>
        <fullName evidence="3">Orc1-like AAA ATPase domain-containing protein</fullName>
    </recommendedName>
</protein>
<evidence type="ECO:0000313" key="5">
    <source>
        <dbReference type="Proteomes" id="UP000321685"/>
    </source>
</evidence>
<dbReference type="Pfam" id="PF13191">
    <property type="entry name" value="AAA_16"/>
    <property type="match status" value="1"/>
</dbReference>
<feature type="domain" description="Orc1-like AAA ATPase" evidence="3">
    <location>
        <begin position="2"/>
        <end position="142"/>
    </location>
</feature>
<dbReference type="RefSeq" id="WP_147101564.1">
    <property type="nucleotide sequence ID" value="NZ_BJVJ01000001.1"/>
</dbReference>
<dbReference type="SUPFAM" id="SSF48452">
    <property type="entry name" value="TPR-like"/>
    <property type="match status" value="1"/>
</dbReference>
<dbReference type="PANTHER" id="PTHR16305:SF28">
    <property type="entry name" value="GUANYLATE CYCLASE DOMAIN-CONTAINING PROTEIN"/>
    <property type="match status" value="1"/>
</dbReference>
<dbReference type="GO" id="GO:0005524">
    <property type="term" value="F:ATP binding"/>
    <property type="evidence" value="ECO:0007669"/>
    <property type="project" value="UniProtKB-KW"/>
</dbReference>
<dbReference type="Proteomes" id="UP000321685">
    <property type="component" value="Unassembled WGS sequence"/>
</dbReference>
<sequence length="575" mass="60375">MQLLEREHPLSVLLGRAQRCARGEGCVALVTGEAGIGKTVLLRAFAGEARSAVPVLWGMCDSLSTPRPLGPLHDVAARLDPQLPALLRGATAQHEIFTAVLDALAPRPHVLVVEDLHWADEATLDLVRFLARRIATLPLLLVLSYRTDLGAAHPLGAVLGDLVTSPDSTRLQLTPLSRSAVLELVADLGLDAATVHRRTAGNPFFVSQILAQPDSPMPGSVRDAVLARTAGLDASARRCLELLSCTPEPVDGPLLAALGVTSATVEALGRTGLLDRYGSGVAFRHEIARSAVLEAMTPGSGPGLHAAMLDAMESVGAGSSVLTHHAVAAGDAARVLRYAREAASHAARAGAHREAVAFYETALDHVGDDEPAVRADLLEHLSTELYLTDRLPDAMTSRARALDLRRSAGEAAAVGAAHTAIAGFAWYAADRAGAERHVGEALAILRDAGDPRAFGFALARDAFLAAHRGDTPGAHRSGARAARIADELGDDEVLRSTASVGVAVARLIDGDVGGRADLIAATDVGLRFRLDDLATTPMSNLCHLDVEQGRYEQAEESLAHALRISEERDTPICAA</sequence>
<evidence type="ECO:0000256" key="2">
    <source>
        <dbReference type="ARBA" id="ARBA00022840"/>
    </source>
</evidence>
<dbReference type="Gene3D" id="3.40.50.300">
    <property type="entry name" value="P-loop containing nucleotide triphosphate hydrolases"/>
    <property type="match status" value="1"/>
</dbReference>
<organism evidence="4 5">
    <name type="scientific">Pseudonocardia sulfidoxydans NBRC 16205</name>
    <dbReference type="NCBI Taxonomy" id="1223511"/>
    <lineage>
        <taxon>Bacteria</taxon>
        <taxon>Bacillati</taxon>
        <taxon>Actinomycetota</taxon>
        <taxon>Actinomycetes</taxon>
        <taxon>Pseudonocardiales</taxon>
        <taxon>Pseudonocardiaceae</taxon>
        <taxon>Pseudonocardia</taxon>
    </lineage>
</organism>
<dbReference type="AlphaFoldDB" id="A0A511DDW9"/>
<reference evidence="4 5" key="1">
    <citation type="submission" date="2019-07" db="EMBL/GenBank/DDBJ databases">
        <title>Whole genome shotgun sequence of Pseudonocardia sulfidoxydans NBRC 16205.</title>
        <authorList>
            <person name="Hosoyama A."/>
            <person name="Uohara A."/>
            <person name="Ohji S."/>
            <person name="Ichikawa N."/>
        </authorList>
    </citation>
    <scope>NUCLEOTIDE SEQUENCE [LARGE SCALE GENOMIC DNA]</scope>
    <source>
        <strain evidence="4 5">NBRC 16205</strain>
    </source>
</reference>
<name>A0A511DDW9_9PSEU</name>
<dbReference type="InterPro" id="IPR027417">
    <property type="entry name" value="P-loop_NTPase"/>
</dbReference>
<dbReference type="SUPFAM" id="SSF52540">
    <property type="entry name" value="P-loop containing nucleoside triphosphate hydrolases"/>
    <property type="match status" value="1"/>
</dbReference>
<comment type="caution">
    <text evidence="4">The sequence shown here is derived from an EMBL/GenBank/DDBJ whole genome shotgun (WGS) entry which is preliminary data.</text>
</comment>